<accession>A0A7K1FJS1</accession>
<feature type="domain" description="DUF4031" evidence="1">
    <location>
        <begin position="3"/>
        <end position="76"/>
    </location>
</feature>
<dbReference type="AlphaFoldDB" id="A0A7K1FJS1"/>
<evidence type="ECO:0000313" key="2">
    <source>
        <dbReference type="EMBL" id="MTD14326.1"/>
    </source>
</evidence>
<dbReference type="EMBL" id="WLYK01000002">
    <property type="protein sequence ID" value="MTD14326.1"/>
    <property type="molecule type" value="Genomic_DNA"/>
</dbReference>
<sequence length="88" mass="9906">MTVLIDPPRWPAHGRLWAHLVSDASYDELHAFAAAAGIPERGFDHDHYDVPADRYDALVAAGAVAVDSRELLRRITHAGLRRPKRDRR</sequence>
<comment type="caution">
    <text evidence="2">The sequence shown here is derived from an EMBL/GenBank/DDBJ whole genome shotgun (WGS) entry which is preliminary data.</text>
</comment>
<evidence type="ECO:0000259" key="1">
    <source>
        <dbReference type="Pfam" id="PF13223"/>
    </source>
</evidence>
<dbReference type="InterPro" id="IPR025109">
    <property type="entry name" value="DUF4031"/>
</dbReference>
<proteinExistence type="predicted"/>
<organism evidence="2 3">
    <name type="scientific">Nakamurella alba</name>
    <dbReference type="NCBI Taxonomy" id="2665158"/>
    <lineage>
        <taxon>Bacteria</taxon>
        <taxon>Bacillati</taxon>
        <taxon>Actinomycetota</taxon>
        <taxon>Actinomycetes</taxon>
        <taxon>Nakamurellales</taxon>
        <taxon>Nakamurellaceae</taxon>
        <taxon>Nakamurella</taxon>
    </lineage>
</organism>
<dbReference type="Pfam" id="PF13223">
    <property type="entry name" value="DUF4031"/>
    <property type="match status" value="1"/>
</dbReference>
<dbReference type="Proteomes" id="UP000460221">
    <property type="component" value="Unassembled WGS sequence"/>
</dbReference>
<evidence type="ECO:0000313" key="3">
    <source>
        <dbReference type="Proteomes" id="UP000460221"/>
    </source>
</evidence>
<reference evidence="2 3" key="1">
    <citation type="submission" date="2019-11" db="EMBL/GenBank/DDBJ databases">
        <authorList>
            <person name="Jiang L.-Q."/>
        </authorList>
    </citation>
    <scope>NUCLEOTIDE SEQUENCE [LARGE SCALE GENOMIC DNA]</scope>
    <source>
        <strain evidence="2 3">YIM 132087</strain>
    </source>
</reference>
<name>A0A7K1FJS1_9ACTN</name>
<keyword evidence="3" id="KW-1185">Reference proteome</keyword>
<dbReference type="RefSeq" id="WP_407666829.1">
    <property type="nucleotide sequence ID" value="NZ_WLYK01000002.1"/>
</dbReference>
<protein>
    <submittedName>
        <fullName evidence="2">DUF4031 domain-containing protein</fullName>
    </submittedName>
</protein>
<gene>
    <name evidence="2" type="ORF">GIS00_10235</name>
</gene>